<protein>
    <recommendedName>
        <fullName evidence="5">X-X-X-Leu-X-X-Gly heptad repeat-containing protein</fullName>
    </recommendedName>
</protein>
<name>A0ABT2M1K4_9FIRM</name>
<accession>A0ABT2M1K4</accession>
<dbReference type="InterPro" id="IPR053108">
    <property type="entry name" value="Chlamydial_TARP"/>
</dbReference>
<feature type="signal peptide" evidence="2">
    <location>
        <begin position="1"/>
        <end position="19"/>
    </location>
</feature>
<keyword evidence="4" id="KW-1185">Reference proteome</keyword>
<dbReference type="InterPro" id="IPR011049">
    <property type="entry name" value="Serralysin-like_metalloprot_C"/>
</dbReference>
<reference evidence="3" key="1">
    <citation type="submission" date="2022-09" db="EMBL/GenBank/DDBJ databases">
        <title>Eubacterium sp. LFL-14 isolated from human feces.</title>
        <authorList>
            <person name="Liu F."/>
        </authorList>
    </citation>
    <scope>NUCLEOTIDE SEQUENCE</scope>
    <source>
        <strain evidence="3">LFL-14</strain>
    </source>
</reference>
<dbReference type="SUPFAM" id="SSF101967">
    <property type="entry name" value="Adhesin YadA, collagen-binding domain"/>
    <property type="match status" value="1"/>
</dbReference>
<keyword evidence="2" id="KW-0732">Signal</keyword>
<evidence type="ECO:0000256" key="2">
    <source>
        <dbReference type="SAM" id="SignalP"/>
    </source>
</evidence>
<dbReference type="NCBIfam" id="TIGR03057">
    <property type="entry name" value="xxxLxxG_by_4"/>
    <property type="match status" value="4"/>
</dbReference>
<feature type="chain" id="PRO_5045488733" description="X-X-X-Leu-X-X-Gly heptad repeat-containing protein" evidence="2">
    <location>
        <begin position="20"/>
        <end position="795"/>
    </location>
</feature>
<dbReference type="PANTHER" id="PTHR36975:SF5">
    <property type="entry name" value="TRANSLOCATED ACTIN-RECRUITING PHOSPHOPROTEIN"/>
    <property type="match status" value="1"/>
</dbReference>
<proteinExistence type="predicted"/>
<keyword evidence="1" id="KW-0472">Membrane</keyword>
<dbReference type="Proteomes" id="UP001431199">
    <property type="component" value="Unassembled WGS sequence"/>
</dbReference>
<evidence type="ECO:0000313" key="3">
    <source>
        <dbReference type="EMBL" id="MCT7398537.1"/>
    </source>
</evidence>
<dbReference type="EMBL" id="JAODBU010000004">
    <property type="protein sequence ID" value="MCT7398537.1"/>
    <property type="molecule type" value="Genomic_DNA"/>
</dbReference>
<dbReference type="PANTHER" id="PTHR36975">
    <property type="match status" value="1"/>
</dbReference>
<organism evidence="3 4">
    <name type="scientific">Eubacterium album</name>
    <dbReference type="NCBI Taxonomy" id="2978477"/>
    <lineage>
        <taxon>Bacteria</taxon>
        <taxon>Bacillati</taxon>
        <taxon>Bacillota</taxon>
        <taxon>Clostridia</taxon>
        <taxon>Eubacteriales</taxon>
        <taxon>Eubacteriaceae</taxon>
        <taxon>Eubacterium</taxon>
    </lineage>
</organism>
<dbReference type="RefSeq" id="WP_260978535.1">
    <property type="nucleotide sequence ID" value="NZ_JAODBU010000004.1"/>
</dbReference>
<dbReference type="Gene3D" id="1.10.287.950">
    <property type="entry name" value="Methyl-accepting chemotaxis protein"/>
    <property type="match status" value="4"/>
</dbReference>
<comment type="caution">
    <text evidence="3">The sequence shown here is derived from an EMBL/GenBank/DDBJ whole genome shotgun (WGS) entry which is preliminary data.</text>
</comment>
<keyword evidence="1" id="KW-0812">Transmembrane</keyword>
<feature type="transmembrane region" description="Helical" evidence="1">
    <location>
        <begin position="12"/>
        <end position="32"/>
    </location>
</feature>
<gene>
    <name evidence="3" type="ORF">N5B56_05480</name>
</gene>
<evidence type="ECO:0000256" key="1">
    <source>
        <dbReference type="SAM" id="Phobius"/>
    </source>
</evidence>
<dbReference type="InterPro" id="IPR023908">
    <property type="entry name" value="xxxLxxG_rpt"/>
</dbReference>
<sequence length="795" mass="83991">MRKSNLISKKFIIRTIACAMTVVVAGASTYGYTTFANPEDVSTEETQTDVNSDDKSELEDAIDNVISVSEKEIGKDETVYVIADNTGKATSTIVSDHLKNAAGEDVIVDKSDLKDIKNVNGDETFTKDGENIKWEAKGNDIYYQGTTEKETPVNVKITYYLDGKEMTADEIAGKSGKVTVRFDYTNNEKVKADINGAEEEIYVPFIAVSGMILNDDFQNVDVKNGKVISDGKNQIVVGMAMPGMKDNLDLSDDEVEIPDYVEMTADVENFSLDMTMTVALCNEGFDISDIDLSDLDEKVDEIDDAAGKLQDGSSDLAEGLDTLNNNMPEFKSGMVTLKNGIATYTGGVSQVSSGINTLYKSSGKLVKGMKSVKKAVDAIYTNFGTKENSKTIRGGAKALADGSKTLNEGVNKLSTGADTLATGSNTVSTNMETLSNGVTTIAGQVSILNTSMTDLKNGALKVSAGVDEVADTINGLGNTIAEQEKGIYTKLAKAGVKSYDEADKALKDAKKLQTAILTAIAADTYTGLDAYGVTDAKSAAKVLTKTTENVNSLSEAVASLKVMDEVADNVSAKKEDLKELQDGAKELATGAGKAATGVNTLDTTMTSVATSTKQLAAGAKSVSEGASQIKSGLSSVASGSSDLKDGAKSLDSGIETLYEKAISPLYTGVGTLNDSMPTLKSGVKKLKTGSDKLVANNDTLNKGAKQLNEATTTISDGVSKLDDGANELKDGMKEFNDEAIQKLISSYNGDVKKLVNRINATSRAAQNYTTFTKTADGVNSNVKFIIKTDGVSADK</sequence>
<evidence type="ECO:0000313" key="4">
    <source>
        <dbReference type="Proteomes" id="UP001431199"/>
    </source>
</evidence>
<keyword evidence="1" id="KW-1133">Transmembrane helix</keyword>
<evidence type="ECO:0008006" key="5">
    <source>
        <dbReference type="Google" id="ProtNLM"/>
    </source>
</evidence>